<protein>
    <submittedName>
        <fullName evidence="1">Uncharacterized protein</fullName>
    </submittedName>
</protein>
<reference evidence="1 2" key="1">
    <citation type="journal article" date="2020" name="ISME J.">
        <title>Uncovering the hidden diversity of litter-decomposition mechanisms in mushroom-forming fungi.</title>
        <authorList>
            <person name="Floudas D."/>
            <person name="Bentzer J."/>
            <person name="Ahren D."/>
            <person name="Johansson T."/>
            <person name="Persson P."/>
            <person name="Tunlid A."/>
        </authorList>
    </citation>
    <scope>NUCLEOTIDE SEQUENCE [LARGE SCALE GENOMIC DNA]</scope>
    <source>
        <strain evidence="1 2">CBS 146.42</strain>
    </source>
</reference>
<accession>A0A8H5CQM1</accession>
<dbReference type="AlphaFoldDB" id="A0A8H5CQM1"/>
<proteinExistence type="predicted"/>
<sequence>MTLTTTTVPVNYACGNSACKAQET</sequence>
<name>A0A8H5CQM1_9AGAR</name>
<evidence type="ECO:0000313" key="2">
    <source>
        <dbReference type="Proteomes" id="UP000559027"/>
    </source>
</evidence>
<comment type="caution">
    <text evidence="1">The sequence shown here is derived from an EMBL/GenBank/DDBJ whole genome shotgun (WGS) entry which is preliminary data.</text>
</comment>
<evidence type="ECO:0000313" key="1">
    <source>
        <dbReference type="EMBL" id="KAF5344857.1"/>
    </source>
</evidence>
<organism evidence="1 2">
    <name type="scientific">Leucocoprinus leucothites</name>
    <dbReference type="NCBI Taxonomy" id="201217"/>
    <lineage>
        <taxon>Eukaryota</taxon>
        <taxon>Fungi</taxon>
        <taxon>Dikarya</taxon>
        <taxon>Basidiomycota</taxon>
        <taxon>Agaricomycotina</taxon>
        <taxon>Agaricomycetes</taxon>
        <taxon>Agaricomycetidae</taxon>
        <taxon>Agaricales</taxon>
        <taxon>Agaricineae</taxon>
        <taxon>Agaricaceae</taxon>
        <taxon>Leucocoprinus</taxon>
    </lineage>
</organism>
<dbReference type="EMBL" id="JAACJO010000055">
    <property type="protein sequence ID" value="KAF5344857.1"/>
    <property type="molecule type" value="Genomic_DNA"/>
</dbReference>
<dbReference type="Proteomes" id="UP000559027">
    <property type="component" value="Unassembled WGS sequence"/>
</dbReference>
<keyword evidence="2" id="KW-1185">Reference proteome</keyword>
<gene>
    <name evidence="1" type="ORF">D9756_011179</name>
</gene>